<dbReference type="InterPro" id="IPR029065">
    <property type="entry name" value="Enolase_C-like"/>
</dbReference>
<dbReference type="Gene3D" id="3.20.20.120">
    <property type="entry name" value="Enolase-like C-terminal domain"/>
    <property type="match status" value="1"/>
</dbReference>
<dbReference type="InterPro" id="IPR034593">
    <property type="entry name" value="DgoD-like"/>
</dbReference>
<reference evidence="9" key="2">
    <citation type="submission" date="2020-09" db="EMBL/GenBank/DDBJ databases">
        <authorList>
            <person name="Sun Q."/>
            <person name="Zhou Y."/>
        </authorList>
    </citation>
    <scope>NUCLEOTIDE SEQUENCE</scope>
    <source>
        <strain evidence="9">CGMCC 1.12921</strain>
    </source>
</reference>
<keyword evidence="10" id="KW-1185">Reference proteome</keyword>
<feature type="binding site" evidence="6">
    <location>
        <position position="220"/>
    </location>
    <ligand>
        <name>Mg(2+)</name>
        <dbReference type="ChEBI" id="CHEBI:18420"/>
    </ligand>
</feature>
<dbReference type="InterPro" id="IPR036849">
    <property type="entry name" value="Enolase-like_C_sf"/>
</dbReference>
<gene>
    <name evidence="9" type="ORF">GCM10011342_07090</name>
</gene>
<dbReference type="Proteomes" id="UP000613582">
    <property type="component" value="Unassembled WGS sequence"/>
</dbReference>
<evidence type="ECO:0000313" key="10">
    <source>
        <dbReference type="Proteomes" id="UP000613582"/>
    </source>
</evidence>
<dbReference type="InterPro" id="IPR013341">
    <property type="entry name" value="Mandelate_racemase_N_dom"/>
</dbReference>
<dbReference type="PANTHER" id="PTHR48080">
    <property type="entry name" value="D-GALACTONATE DEHYDRATASE-RELATED"/>
    <property type="match status" value="1"/>
</dbReference>
<evidence type="ECO:0000313" key="9">
    <source>
        <dbReference type="EMBL" id="GGD00648.1"/>
    </source>
</evidence>
<evidence type="ECO:0000256" key="6">
    <source>
        <dbReference type="PIRSR" id="PIRSR634603-3"/>
    </source>
</evidence>
<feature type="active site" description="Proton acceptor; specific for (R)-substrate epimerization" evidence="5">
    <location>
        <position position="146"/>
    </location>
</feature>
<dbReference type="GO" id="GO:0016855">
    <property type="term" value="F:racemase and epimerase activity, acting on amino acids and derivatives"/>
    <property type="evidence" value="ECO:0007669"/>
    <property type="project" value="UniProtKB-UniRule"/>
</dbReference>
<dbReference type="CDD" id="cd03319">
    <property type="entry name" value="L-Ala-DL-Glu_epimerase"/>
    <property type="match status" value="1"/>
</dbReference>
<dbReference type="SMART" id="SM00922">
    <property type="entry name" value="MR_MLE"/>
    <property type="match status" value="1"/>
</dbReference>
<comment type="cofactor">
    <cofactor evidence="6 7">
        <name>Mg(2+)</name>
        <dbReference type="ChEBI" id="CHEBI:18420"/>
    </cofactor>
    <text evidence="6 7">Binds 1 Mg(2+) ion per subunit.</text>
</comment>
<evidence type="ECO:0000256" key="4">
    <source>
        <dbReference type="ARBA" id="ARBA00023235"/>
    </source>
</evidence>
<dbReference type="EC" id="5.1.1.-" evidence="7"/>
<protein>
    <recommendedName>
        <fullName evidence="7">Dipeptide epimerase</fullName>
        <ecNumber evidence="7">5.1.1.-</ecNumber>
    </recommendedName>
</protein>
<dbReference type="AlphaFoldDB" id="A0A8J2V155"/>
<dbReference type="InterPro" id="IPR029017">
    <property type="entry name" value="Enolase-like_N"/>
</dbReference>
<feature type="binding site" evidence="6">
    <location>
        <position position="197"/>
    </location>
    <ligand>
        <name>Mg(2+)</name>
        <dbReference type="ChEBI" id="CHEBI:18420"/>
    </ligand>
</feature>
<comment type="caution">
    <text evidence="9">The sequence shown here is derived from an EMBL/GenBank/DDBJ whole genome shotgun (WGS) entry which is preliminary data.</text>
</comment>
<dbReference type="InterPro" id="IPR013342">
    <property type="entry name" value="Mandelate_racemase_C"/>
</dbReference>
<keyword evidence="4 7" id="KW-0413">Isomerase</keyword>
<organism evidence="9 10">
    <name type="scientific">Aquisalinus flavus</name>
    <dbReference type="NCBI Taxonomy" id="1526572"/>
    <lineage>
        <taxon>Bacteria</taxon>
        <taxon>Pseudomonadati</taxon>
        <taxon>Pseudomonadota</taxon>
        <taxon>Alphaproteobacteria</taxon>
        <taxon>Parvularculales</taxon>
        <taxon>Parvularculaceae</taxon>
        <taxon>Aquisalinus</taxon>
    </lineage>
</organism>
<dbReference type="PROSITE" id="PS00909">
    <property type="entry name" value="MR_MLE_2"/>
    <property type="match status" value="1"/>
</dbReference>
<dbReference type="SUPFAM" id="SSF54826">
    <property type="entry name" value="Enolase N-terminal domain-like"/>
    <property type="match status" value="1"/>
</dbReference>
<feature type="binding site" evidence="6">
    <location>
        <position position="171"/>
    </location>
    <ligand>
        <name>Mg(2+)</name>
        <dbReference type="ChEBI" id="CHEBI:18420"/>
    </ligand>
</feature>
<dbReference type="EMBL" id="BMGH01000001">
    <property type="protein sequence ID" value="GGD00648.1"/>
    <property type="molecule type" value="Genomic_DNA"/>
</dbReference>
<keyword evidence="3 6" id="KW-0460">Magnesium</keyword>
<evidence type="ECO:0000256" key="1">
    <source>
        <dbReference type="ARBA" id="ARBA00008031"/>
    </source>
</evidence>
<name>A0A8J2V155_9PROT</name>
<reference evidence="9" key="1">
    <citation type="journal article" date="2014" name="Int. J. Syst. Evol. Microbiol.">
        <title>Complete genome sequence of Corynebacterium casei LMG S-19264T (=DSM 44701T), isolated from a smear-ripened cheese.</title>
        <authorList>
            <consortium name="US DOE Joint Genome Institute (JGI-PGF)"/>
            <person name="Walter F."/>
            <person name="Albersmeier A."/>
            <person name="Kalinowski J."/>
            <person name="Ruckert C."/>
        </authorList>
    </citation>
    <scope>NUCLEOTIDE SEQUENCE</scope>
    <source>
        <strain evidence="9">CGMCC 1.12921</strain>
    </source>
</reference>
<evidence type="ECO:0000256" key="5">
    <source>
        <dbReference type="PIRSR" id="PIRSR634603-1"/>
    </source>
</evidence>
<feature type="active site" description="Proton acceptor; specific for (S)-substrate epimerization" evidence="5">
    <location>
        <position position="242"/>
    </location>
</feature>
<keyword evidence="2 6" id="KW-0479">Metal-binding</keyword>
<feature type="domain" description="Mandelate racemase/muconate lactonizing enzyme C-terminal" evidence="8">
    <location>
        <begin position="128"/>
        <end position="218"/>
    </location>
</feature>
<comment type="similarity">
    <text evidence="1 7">Belongs to the mandelate racemase/muconate lactonizing enzyme family.</text>
</comment>
<proteinExistence type="inferred from homology"/>
<dbReference type="SUPFAM" id="SSF51604">
    <property type="entry name" value="Enolase C-terminal domain-like"/>
    <property type="match status" value="1"/>
</dbReference>
<dbReference type="GO" id="GO:0000287">
    <property type="term" value="F:magnesium ion binding"/>
    <property type="evidence" value="ECO:0007669"/>
    <property type="project" value="UniProtKB-ARBA"/>
</dbReference>
<dbReference type="InterPro" id="IPR034603">
    <property type="entry name" value="Dipeptide_epimerase"/>
</dbReference>
<dbReference type="RefSeq" id="WP_188159905.1">
    <property type="nucleotide sequence ID" value="NZ_BMGH01000001.1"/>
</dbReference>
<dbReference type="Pfam" id="PF13378">
    <property type="entry name" value="MR_MLE_C"/>
    <property type="match status" value="1"/>
</dbReference>
<dbReference type="PANTHER" id="PTHR48080:SF3">
    <property type="entry name" value="ENOLASE SUPERFAMILY MEMBER DDB_G0284701"/>
    <property type="match status" value="1"/>
</dbReference>
<dbReference type="Pfam" id="PF02746">
    <property type="entry name" value="MR_MLE_N"/>
    <property type="match status" value="1"/>
</dbReference>
<evidence type="ECO:0000259" key="8">
    <source>
        <dbReference type="SMART" id="SM00922"/>
    </source>
</evidence>
<evidence type="ECO:0000256" key="2">
    <source>
        <dbReference type="ARBA" id="ARBA00022723"/>
    </source>
</evidence>
<dbReference type="GO" id="GO:0009063">
    <property type="term" value="P:amino acid catabolic process"/>
    <property type="evidence" value="ECO:0007669"/>
    <property type="project" value="InterPro"/>
</dbReference>
<dbReference type="InterPro" id="IPR018110">
    <property type="entry name" value="Mandel_Rmase/mucon_lact_enz_CS"/>
</dbReference>
<evidence type="ECO:0000256" key="3">
    <source>
        <dbReference type="ARBA" id="ARBA00022842"/>
    </source>
</evidence>
<dbReference type="Gene3D" id="3.30.390.10">
    <property type="entry name" value="Enolase-like, N-terminal domain"/>
    <property type="match status" value="1"/>
</dbReference>
<sequence length="323" mass="34675">MKLTTALETWELKRTFRTSRRSFDHVETAMVTLEKDGAKGRGESVGVNYHGETARSVQGQIEQLRDTIETGLSREGVQSLLPAGGARNALDCALWDLECKSKAQTIWALTGIEPSPVTTAYTIVIDEPHRMYEAAGAAPETLLKIKVSAAGAFDQITAVREARPDARLIVDGNQDFTLEQLQALIARIETLGIEMIEQPLPAGADAGLSDYASPIPLCADESFHTQADIAEVAGRYRYASVKLEKTGGLTNALALVGQMQDAGLGVMIGCWAATSLSMAPAFVAAQGAAYADIDGPLLLKSDRADAMDYRKGVVASPHRRLWG</sequence>
<evidence type="ECO:0000256" key="7">
    <source>
        <dbReference type="RuleBase" id="RU366006"/>
    </source>
</evidence>
<accession>A0A8J2V155</accession>